<organism evidence="3 4">
    <name type="scientific">Hibiscus sabdariffa</name>
    <name type="common">roselle</name>
    <dbReference type="NCBI Taxonomy" id="183260"/>
    <lineage>
        <taxon>Eukaryota</taxon>
        <taxon>Viridiplantae</taxon>
        <taxon>Streptophyta</taxon>
        <taxon>Embryophyta</taxon>
        <taxon>Tracheophyta</taxon>
        <taxon>Spermatophyta</taxon>
        <taxon>Magnoliopsida</taxon>
        <taxon>eudicotyledons</taxon>
        <taxon>Gunneridae</taxon>
        <taxon>Pentapetalae</taxon>
        <taxon>rosids</taxon>
        <taxon>malvids</taxon>
        <taxon>Malvales</taxon>
        <taxon>Malvaceae</taxon>
        <taxon>Malvoideae</taxon>
        <taxon>Hibiscus</taxon>
    </lineage>
</organism>
<dbReference type="Proteomes" id="UP001396334">
    <property type="component" value="Unassembled WGS sequence"/>
</dbReference>
<dbReference type="InterPro" id="IPR051034">
    <property type="entry name" value="Mito_Enoyl-ACP_Reductase"/>
</dbReference>
<dbReference type="SUPFAM" id="SSF50129">
    <property type="entry name" value="GroES-like"/>
    <property type="match status" value="1"/>
</dbReference>
<evidence type="ECO:0000313" key="3">
    <source>
        <dbReference type="EMBL" id="KAK9029071.1"/>
    </source>
</evidence>
<evidence type="ECO:0000256" key="1">
    <source>
        <dbReference type="ARBA" id="ARBA00022857"/>
    </source>
</evidence>
<dbReference type="Gene3D" id="3.90.180.10">
    <property type="entry name" value="Medium-chain alcohol dehydrogenases, catalytic domain"/>
    <property type="match status" value="1"/>
</dbReference>
<dbReference type="PANTHER" id="PTHR43981:SF2">
    <property type="entry name" value="ENOYL-[ACYL-CARRIER-PROTEIN] REDUCTASE, MITOCHONDRIAL"/>
    <property type="match status" value="1"/>
</dbReference>
<evidence type="ECO:0000256" key="2">
    <source>
        <dbReference type="ARBA" id="ARBA00023002"/>
    </source>
</evidence>
<keyword evidence="1" id="KW-0521">NADP</keyword>
<dbReference type="EMBL" id="JBBPBN010000011">
    <property type="protein sequence ID" value="KAK9029071.1"/>
    <property type="molecule type" value="Genomic_DNA"/>
</dbReference>
<keyword evidence="4" id="KW-1185">Reference proteome</keyword>
<evidence type="ECO:0000313" key="4">
    <source>
        <dbReference type="Proteomes" id="UP001396334"/>
    </source>
</evidence>
<gene>
    <name evidence="3" type="ORF">V6N11_026194</name>
</gene>
<comment type="caution">
    <text evidence="3">The sequence shown here is derived from an EMBL/GenBank/DDBJ whole genome shotgun (WGS) entry which is preliminary data.</text>
</comment>
<protein>
    <submittedName>
        <fullName evidence="3">Uncharacterized protein</fullName>
    </submittedName>
</protein>
<dbReference type="InterPro" id="IPR011032">
    <property type="entry name" value="GroES-like_sf"/>
</dbReference>
<dbReference type="PANTHER" id="PTHR43981">
    <property type="entry name" value="ENOYL-[ACYL-CARRIER-PROTEIN] REDUCTASE, MITOCHONDRIAL"/>
    <property type="match status" value="1"/>
</dbReference>
<sequence>MAAARSITLKAVSTSLWSPNRSLPMAKTVRVLSTIMSPPSKAVVYEHHGPPDSVTRMIELSPVEVKENQICVKMLAAPINPSDINRIEGLGFLFQLGFSFHLIT</sequence>
<name>A0ABR2SUZ1_9ROSI</name>
<keyword evidence="2" id="KW-0560">Oxidoreductase</keyword>
<accession>A0ABR2SUZ1</accession>
<reference evidence="3 4" key="1">
    <citation type="journal article" date="2024" name="G3 (Bethesda)">
        <title>Genome assembly of Hibiscus sabdariffa L. provides insights into metabolisms of medicinal natural products.</title>
        <authorList>
            <person name="Kim T."/>
        </authorList>
    </citation>
    <scope>NUCLEOTIDE SEQUENCE [LARGE SCALE GENOMIC DNA]</scope>
    <source>
        <strain evidence="3">TK-2024</strain>
        <tissue evidence="3">Old leaves</tissue>
    </source>
</reference>
<proteinExistence type="predicted"/>